<sequence length="118" mass="13366">MSDQQQQQQQQQLQGQQQQEQQNLEDHAAPTEAASAAAAAEWAELTTIEEYVLKCAGRLEATVANSCANEDEGHPLSDGGILTSANHKTWFPYVHPHKWVHRLYKSYRFGNYVIVDRK</sequence>
<comment type="caution">
    <text evidence="2">The sequence shown here is derived from an EMBL/GenBank/DDBJ whole genome shotgun (WGS) entry which is preliminary data.</text>
</comment>
<name>A0A9P6UG03_9FUNG</name>
<accession>A0A9P6UG03</accession>
<organism evidence="2 3">
    <name type="scientific">Linnemannia gamsii</name>
    <dbReference type="NCBI Taxonomy" id="64522"/>
    <lineage>
        <taxon>Eukaryota</taxon>
        <taxon>Fungi</taxon>
        <taxon>Fungi incertae sedis</taxon>
        <taxon>Mucoromycota</taxon>
        <taxon>Mortierellomycotina</taxon>
        <taxon>Mortierellomycetes</taxon>
        <taxon>Mortierellales</taxon>
        <taxon>Mortierellaceae</taxon>
        <taxon>Linnemannia</taxon>
    </lineage>
</organism>
<dbReference type="EMBL" id="JAAAIN010002682">
    <property type="protein sequence ID" value="KAG0290999.1"/>
    <property type="molecule type" value="Genomic_DNA"/>
</dbReference>
<evidence type="ECO:0000313" key="3">
    <source>
        <dbReference type="Proteomes" id="UP000823405"/>
    </source>
</evidence>
<feature type="region of interest" description="Disordered" evidence="1">
    <location>
        <begin position="1"/>
        <end position="36"/>
    </location>
</feature>
<protein>
    <submittedName>
        <fullName evidence="2">Uncharacterized protein</fullName>
    </submittedName>
</protein>
<evidence type="ECO:0000256" key="1">
    <source>
        <dbReference type="SAM" id="MobiDB-lite"/>
    </source>
</evidence>
<feature type="compositionally biased region" description="Low complexity" evidence="1">
    <location>
        <begin position="1"/>
        <end position="22"/>
    </location>
</feature>
<keyword evidence="3" id="KW-1185">Reference proteome</keyword>
<proteinExistence type="predicted"/>
<dbReference type="AlphaFoldDB" id="A0A9P6UG03"/>
<feature type="non-terminal residue" evidence="2">
    <location>
        <position position="1"/>
    </location>
</feature>
<dbReference type="Proteomes" id="UP000823405">
    <property type="component" value="Unassembled WGS sequence"/>
</dbReference>
<evidence type="ECO:0000313" key="2">
    <source>
        <dbReference type="EMBL" id="KAG0290999.1"/>
    </source>
</evidence>
<reference evidence="2" key="1">
    <citation type="journal article" date="2020" name="Fungal Divers.">
        <title>Resolving the Mortierellaceae phylogeny through synthesis of multi-gene phylogenetics and phylogenomics.</title>
        <authorList>
            <person name="Vandepol N."/>
            <person name="Liber J."/>
            <person name="Desiro A."/>
            <person name="Na H."/>
            <person name="Kennedy M."/>
            <person name="Barry K."/>
            <person name="Grigoriev I.V."/>
            <person name="Miller A.N."/>
            <person name="O'Donnell K."/>
            <person name="Stajich J.E."/>
            <person name="Bonito G."/>
        </authorList>
    </citation>
    <scope>NUCLEOTIDE SEQUENCE</scope>
    <source>
        <strain evidence="2">NVP60</strain>
    </source>
</reference>
<gene>
    <name evidence="2" type="ORF">BGZ97_006016</name>
</gene>